<reference evidence="8 9" key="1">
    <citation type="submission" date="2017-08" db="EMBL/GenBank/DDBJ databases">
        <title>Halovibrio sewagensis sp. nov., isolated from wastewater of high salinity.</title>
        <authorList>
            <person name="Dong X."/>
            <person name="Zhang G."/>
        </authorList>
    </citation>
    <scope>NUCLEOTIDE SEQUENCE [LARGE SCALE GENOMIC DNA]</scope>
    <source>
        <strain evidence="8 9">YL5-2</strain>
    </source>
</reference>
<dbReference type="Pfam" id="PF00015">
    <property type="entry name" value="MCPsignal"/>
    <property type="match status" value="1"/>
</dbReference>
<gene>
    <name evidence="8" type="ORF">CK501_00415</name>
</gene>
<protein>
    <submittedName>
        <fullName evidence="8">Methyl-accepting chemotaxis protein</fullName>
    </submittedName>
</protein>
<dbReference type="InterPro" id="IPR003660">
    <property type="entry name" value="HAMP_dom"/>
</dbReference>
<dbReference type="PANTHER" id="PTHR32089:SF112">
    <property type="entry name" value="LYSOZYME-LIKE PROTEIN-RELATED"/>
    <property type="match status" value="1"/>
</dbReference>
<evidence type="ECO:0000259" key="7">
    <source>
        <dbReference type="PROSITE" id="PS50885"/>
    </source>
</evidence>
<keyword evidence="2 4" id="KW-0807">Transducer</keyword>
<evidence type="ECO:0000256" key="3">
    <source>
        <dbReference type="ARBA" id="ARBA00029447"/>
    </source>
</evidence>
<evidence type="ECO:0000259" key="6">
    <source>
        <dbReference type="PROSITE" id="PS50111"/>
    </source>
</evidence>
<dbReference type="Proteomes" id="UP000218896">
    <property type="component" value="Unassembled WGS sequence"/>
</dbReference>
<dbReference type="AlphaFoldDB" id="A0A2A2F9X3"/>
<evidence type="ECO:0000256" key="2">
    <source>
        <dbReference type="ARBA" id="ARBA00023224"/>
    </source>
</evidence>
<dbReference type="Gene3D" id="1.10.287.950">
    <property type="entry name" value="Methyl-accepting chemotaxis protein"/>
    <property type="match status" value="1"/>
</dbReference>
<dbReference type="InterPro" id="IPR004090">
    <property type="entry name" value="Chemotax_Me-accpt_rcpt"/>
</dbReference>
<keyword evidence="9" id="KW-1185">Reference proteome</keyword>
<evidence type="ECO:0000256" key="5">
    <source>
        <dbReference type="SAM" id="Phobius"/>
    </source>
</evidence>
<dbReference type="EMBL" id="NSKD01000001">
    <property type="protein sequence ID" value="PAU81650.1"/>
    <property type="molecule type" value="Genomic_DNA"/>
</dbReference>
<dbReference type="PROSITE" id="PS50885">
    <property type="entry name" value="HAMP"/>
    <property type="match status" value="1"/>
</dbReference>
<dbReference type="FunFam" id="1.10.287.950:FF:000001">
    <property type="entry name" value="Methyl-accepting chemotaxis sensory transducer"/>
    <property type="match status" value="1"/>
</dbReference>
<dbReference type="PRINTS" id="PR00260">
    <property type="entry name" value="CHEMTRNSDUCR"/>
</dbReference>
<evidence type="ECO:0000313" key="8">
    <source>
        <dbReference type="EMBL" id="PAU81650.1"/>
    </source>
</evidence>
<dbReference type="GO" id="GO:0006935">
    <property type="term" value="P:chemotaxis"/>
    <property type="evidence" value="ECO:0007669"/>
    <property type="project" value="InterPro"/>
</dbReference>
<keyword evidence="5" id="KW-1133">Transmembrane helix</keyword>
<comment type="subcellular location">
    <subcellularLocation>
        <location evidence="1">Membrane</location>
    </subcellularLocation>
</comment>
<dbReference type="OrthoDB" id="2489132at2"/>
<evidence type="ECO:0000256" key="4">
    <source>
        <dbReference type="PROSITE-ProRule" id="PRU00284"/>
    </source>
</evidence>
<dbReference type="CDD" id="cd11386">
    <property type="entry name" value="MCP_signal"/>
    <property type="match status" value="1"/>
</dbReference>
<dbReference type="PROSITE" id="PS50111">
    <property type="entry name" value="CHEMOTAXIS_TRANSDUC_2"/>
    <property type="match status" value="1"/>
</dbReference>
<proteinExistence type="inferred from homology"/>
<feature type="transmembrane region" description="Helical" evidence="5">
    <location>
        <begin position="12"/>
        <end position="31"/>
    </location>
</feature>
<feature type="domain" description="Methyl-accepting transducer" evidence="6">
    <location>
        <begin position="267"/>
        <end position="503"/>
    </location>
</feature>
<sequence length="538" mass="58481">MIRSSIARQVLTVIIVVNLVVAVVAGAYLTYSLSLTNSFSQLASRDMRAAIEAQGVLSDFKTQVQEWKNVLLRGHEQDQREKYWSQFREQEANIQASLDELLPLVEDARARDLLERFQTAHQRMGEAYREGFQEFEDSGFDHTAGDAAVAGIDREPARLITNATDRIRELATGEASRLESSARSNTMLAGAALLLAVVLGTIVTALMINRQVIRPTRLIAGQLEKLGDGELGEKPTLQRQDEIGRLAEGTRKLHDFLNEIQQTTRTNAADLTTIRDTVGSGARDVAERSEQARQRIDQMATAMNEMASTASEVAQHASNVSTRVDETTSETDRANANISTSVASMNRLSEQVRSTSETVVALAENNKKVSSVMEVIREIADQTNLLALNAAIEAARAGEAGRGFSVVADEVRNLAAKTQEATGEIDGIVSSIASGSDAATEYMKASETVTEECVQQVSEVQQIITDINARMNEIRDATTQVATAAEEQTSTSEDISRNITEVSELAEAMSEASEANLKTIPELEAMASSATSLANRIR</sequence>
<dbReference type="GO" id="GO:0007165">
    <property type="term" value="P:signal transduction"/>
    <property type="evidence" value="ECO:0007669"/>
    <property type="project" value="UniProtKB-KW"/>
</dbReference>
<keyword evidence="5" id="KW-0472">Membrane</keyword>
<dbReference type="InterPro" id="IPR004089">
    <property type="entry name" value="MCPsignal_dom"/>
</dbReference>
<feature type="transmembrane region" description="Helical" evidence="5">
    <location>
        <begin position="187"/>
        <end position="208"/>
    </location>
</feature>
<comment type="caution">
    <text evidence="8">The sequence shown here is derived from an EMBL/GenBank/DDBJ whole genome shotgun (WGS) entry which is preliminary data.</text>
</comment>
<accession>A0A2A2F9X3</accession>
<name>A0A2A2F9X3_9GAMM</name>
<dbReference type="SMART" id="SM00283">
    <property type="entry name" value="MA"/>
    <property type="match status" value="1"/>
</dbReference>
<dbReference type="GO" id="GO:0004888">
    <property type="term" value="F:transmembrane signaling receptor activity"/>
    <property type="evidence" value="ECO:0007669"/>
    <property type="project" value="InterPro"/>
</dbReference>
<evidence type="ECO:0000313" key="9">
    <source>
        <dbReference type="Proteomes" id="UP000218896"/>
    </source>
</evidence>
<keyword evidence="5" id="KW-0812">Transmembrane</keyword>
<dbReference type="Pfam" id="PF00672">
    <property type="entry name" value="HAMP"/>
    <property type="match status" value="1"/>
</dbReference>
<dbReference type="SUPFAM" id="SSF58104">
    <property type="entry name" value="Methyl-accepting chemotaxis protein (MCP) signaling domain"/>
    <property type="match status" value="1"/>
</dbReference>
<dbReference type="PANTHER" id="PTHR32089">
    <property type="entry name" value="METHYL-ACCEPTING CHEMOTAXIS PROTEIN MCPB"/>
    <property type="match status" value="1"/>
</dbReference>
<organism evidence="8 9">
    <name type="scientific">Halovibrio salipaludis</name>
    <dbReference type="NCBI Taxonomy" id="2032626"/>
    <lineage>
        <taxon>Bacteria</taxon>
        <taxon>Pseudomonadati</taxon>
        <taxon>Pseudomonadota</taxon>
        <taxon>Gammaproteobacteria</taxon>
        <taxon>Oceanospirillales</taxon>
        <taxon>Halomonadaceae</taxon>
        <taxon>Halovibrio</taxon>
    </lineage>
</organism>
<evidence type="ECO:0000256" key="1">
    <source>
        <dbReference type="ARBA" id="ARBA00004370"/>
    </source>
</evidence>
<comment type="similarity">
    <text evidence="3">Belongs to the methyl-accepting chemotaxis (MCP) protein family.</text>
</comment>
<dbReference type="GO" id="GO:0016020">
    <property type="term" value="C:membrane"/>
    <property type="evidence" value="ECO:0007669"/>
    <property type="project" value="UniProtKB-SubCell"/>
</dbReference>
<feature type="domain" description="HAMP" evidence="7">
    <location>
        <begin position="210"/>
        <end position="262"/>
    </location>
</feature>
<dbReference type="RefSeq" id="WP_095615755.1">
    <property type="nucleotide sequence ID" value="NZ_NSKD01000001.1"/>
</dbReference>